<name>A0A6I6ARI0_9PLAN</name>
<dbReference type="NCBIfam" id="TIGR02937">
    <property type="entry name" value="sigma70-ECF"/>
    <property type="match status" value="1"/>
</dbReference>
<evidence type="ECO:0000313" key="2">
    <source>
        <dbReference type="EMBL" id="QGQ26889.1"/>
    </source>
</evidence>
<organism evidence="2 3">
    <name type="scientific">Gimesia benthica</name>
    <dbReference type="NCBI Taxonomy" id="2608982"/>
    <lineage>
        <taxon>Bacteria</taxon>
        <taxon>Pseudomonadati</taxon>
        <taxon>Planctomycetota</taxon>
        <taxon>Planctomycetia</taxon>
        <taxon>Planctomycetales</taxon>
        <taxon>Planctomycetaceae</taxon>
        <taxon>Gimesia</taxon>
    </lineage>
</organism>
<sequence length="80" mass="9091">MPRQVRQAARAEEQLRLATALAYLSAAQRQAIELHYLQDWSLERIGQRMNKTKGAVASLIYRGTSKLRELLVNESRGDHG</sequence>
<accession>A0A6I6ARI0</accession>
<dbReference type="InterPro" id="IPR013324">
    <property type="entry name" value="RNA_pol_sigma_r3/r4-like"/>
</dbReference>
<dbReference type="KEGG" id="gim:F1728_05010"/>
<proteinExistence type="predicted"/>
<dbReference type="GO" id="GO:0006352">
    <property type="term" value="P:DNA-templated transcription initiation"/>
    <property type="evidence" value="ECO:0007669"/>
    <property type="project" value="InterPro"/>
</dbReference>
<keyword evidence="3" id="KW-1185">Reference proteome</keyword>
<protein>
    <submittedName>
        <fullName evidence="2">Sigma-70 family RNA polymerase sigma factor</fullName>
    </submittedName>
</protein>
<dbReference type="InterPro" id="IPR013249">
    <property type="entry name" value="RNA_pol_sigma70_r4_t2"/>
</dbReference>
<gene>
    <name evidence="2" type="ORF">F1728_05010</name>
</gene>
<dbReference type="GO" id="GO:0016987">
    <property type="term" value="F:sigma factor activity"/>
    <property type="evidence" value="ECO:0007669"/>
    <property type="project" value="InterPro"/>
</dbReference>
<dbReference type="AlphaFoldDB" id="A0A6I6ARI0"/>
<dbReference type="SUPFAM" id="SSF88659">
    <property type="entry name" value="Sigma3 and sigma4 domains of RNA polymerase sigma factors"/>
    <property type="match status" value="1"/>
</dbReference>
<evidence type="ECO:0000313" key="3">
    <source>
        <dbReference type="Proteomes" id="UP000427281"/>
    </source>
</evidence>
<dbReference type="InterPro" id="IPR036388">
    <property type="entry name" value="WH-like_DNA-bd_sf"/>
</dbReference>
<evidence type="ECO:0000259" key="1">
    <source>
        <dbReference type="Pfam" id="PF08281"/>
    </source>
</evidence>
<dbReference type="RefSeq" id="WP_155367313.1">
    <property type="nucleotide sequence ID" value="NZ_CP043930.1"/>
</dbReference>
<dbReference type="GO" id="GO:0003677">
    <property type="term" value="F:DNA binding"/>
    <property type="evidence" value="ECO:0007669"/>
    <property type="project" value="InterPro"/>
</dbReference>
<dbReference type="Gene3D" id="1.10.10.10">
    <property type="entry name" value="Winged helix-like DNA-binding domain superfamily/Winged helix DNA-binding domain"/>
    <property type="match status" value="1"/>
</dbReference>
<feature type="domain" description="RNA polymerase sigma factor 70 region 4 type 2" evidence="1">
    <location>
        <begin position="15"/>
        <end position="67"/>
    </location>
</feature>
<dbReference type="EMBL" id="CP043930">
    <property type="protein sequence ID" value="QGQ26889.1"/>
    <property type="molecule type" value="Genomic_DNA"/>
</dbReference>
<reference evidence="2 3" key="1">
    <citation type="submission" date="2019-09" db="EMBL/GenBank/DDBJ databases">
        <title>Gimesia benthica sp. nov., a novel bacterium isolated from deep-sea water of the Northwest Indian Ocean.</title>
        <authorList>
            <person name="Dai X."/>
        </authorList>
    </citation>
    <scope>NUCLEOTIDE SEQUENCE [LARGE SCALE GENOMIC DNA]</scope>
    <source>
        <strain evidence="2 3">E7</strain>
    </source>
</reference>
<dbReference type="Pfam" id="PF08281">
    <property type="entry name" value="Sigma70_r4_2"/>
    <property type="match status" value="1"/>
</dbReference>
<dbReference type="InterPro" id="IPR014284">
    <property type="entry name" value="RNA_pol_sigma-70_dom"/>
</dbReference>
<dbReference type="Proteomes" id="UP000427281">
    <property type="component" value="Chromosome"/>
</dbReference>